<reference evidence="2 3" key="1">
    <citation type="submission" date="2016-10" db="EMBL/GenBank/DDBJ databases">
        <authorList>
            <person name="de Groot N.N."/>
        </authorList>
    </citation>
    <scope>NUCLEOTIDE SEQUENCE [LARGE SCALE GENOMIC DNA]</scope>
    <source>
        <strain evidence="2 3">DSM 13760</strain>
    </source>
</reference>
<protein>
    <submittedName>
        <fullName evidence="2">Integral membrane protein TIGR01906</fullName>
    </submittedName>
</protein>
<dbReference type="OrthoDB" id="9813051at2"/>
<dbReference type="InterPro" id="IPR010178">
    <property type="entry name" value="Lit"/>
</dbReference>
<dbReference type="NCBIfam" id="TIGR01906">
    <property type="entry name" value="integ_TIGR01906"/>
    <property type="match status" value="1"/>
</dbReference>
<keyword evidence="1" id="KW-0812">Transmembrane</keyword>
<gene>
    <name evidence="2" type="ORF">SAMN04488559_102225</name>
</gene>
<dbReference type="STRING" id="142588.SAMN04488559_102225"/>
<keyword evidence="3" id="KW-1185">Reference proteome</keyword>
<feature type="transmembrane region" description="Helical" evidence="1">
    <location>
        <begin position="7"/>
        <end position="28"/>
    </location>
</feature>
<keyword evidence="1" id="KW-0472">Membrane</keyword>
<proteinExistence type="predicted"/>
<evidence type="ECO:0000313" key="3">
    <source>
        <dbReference type="Proteomes" id="UP000198948"/>
    </source>
</evidence>
<organism evidence="2 3">
    <name type="scientific">Isobaculum melis</name>
    <dbReference type="NCBI Taxonomy" id="142588"/>
    <lineage>
        <taxon>Bacteria</taxon>
        <taxon>Bacillati</taxon>
        <taxon>Bacillota</taxon>
        <taxon>Bacilli</taxon>
        <taxon>Lactobacillales</taxon>
        <taxon>Carnobacteriaceae</taxon>
        <taxon>Isobaculum</taxon>
    </lineage>
</organism>
<evidence type="ECO:0000313" key="2">
    <source>
        <dbReference type="EMBL" id="SER62773.1"/>
    </source>
</evidence>
<evidence type="ECO:0000256" key="1">
    <source>
        <dbReference type="SAM" id="Phobius"/>
    </source>
</evidence>
<feature type="transmembrane region" description="Helical" evidence="1">
    <location>
        <begin position="179"/>
        <end position="202"/>
    </location>
</feature>
<accession>A0A1H9QSU0</accession>
<feature type="transmembrane region" description="Helical" evidence="1">
    <location>
        <begin position="127"/>
        <end position="150"/>
    </location>
</feature>
<keyword evidence="1" id="KW-1133">Transmembrane helix</keyword>
<name>A0A1H9QSU0_9LACT</name>
<feature type="transmembrane region" description="Helical" evidence="1">
    <location>
        <begin position="93"/>
        <end position="115"/>
    </location>
</feature>
<dbReference type="EMBL" id="FOHA01000002">
    <property type="protein sequence ID" value="SER62773.1"/>
    <property type="molecule type" value="Genomic_DNA"/>
</dbReference>
<dbReference type="Pfam" id="PF07314">
    <property type="entry name" value="Lit"/>
    <property type="match status" value="1"/>
</dbReference>
<dbReference type="Proteomes" id="UP000198948">
    <property type="component" value="Unassembled WGS sequence"/>
</dbReference>
<dbReference type="AlphaFoldDB" id="A0A1H9QSU0"/>
<sequence>MKKYTFILGMIGLFFFIITFSIAIVIIAKPLYLFDIGHFQIEELTGMSKEVLTKNYDVLMSYLNFPWQNQLAMPDFPSSAQGLFHFAEVKNLFLLNHFILIVSGIGSFFFIKGIYQTKSSWRLVRPFQIAIVVPVVLLILISSMFEIVFVKFHEIFFNNDAWMFDAYTDPIINALPEGFFMHCFILAFVLMEAQFIIGYFLAKKKMKTS</sequence>
<dbReference type="RefSeq" id="WP_092650135.1">
    <property type="nucleotide sequence ID" value="NZ_FOHA01000002.1"/>
</dbReference>